<evidence type="ECO:0000259" key="7">
    <source>
        <dbReference type="PROSITE" id="PS50250"/>
    </source>
</evidence>
<organism evidence="8 9">
    <name type="scientific">Trichophyton rubrum</name>
    <name type="common">Athlete's foot fungus</name>
    <name type="synonym">Epidermophyton rubrum</name>
    <dbReference type="NCBI Taxonomy" id="5551"/>
    <lineage>
        <taxon>Eukaryota</taxon>
        <taxon>Fungi</taxon>
        <taxon>Dikarya</taxon>
        <taxon>Ascomycota</taxon>
        <taxon>Pezizomycotina</taxon>
        <taxon>Eurotiomycetes</taxon>
        <taxon>Eurotiomycetidae</taxon>
        <taxon>Onygenales</taxon>
        <taxon>Arthrodermataceae</taxon>
        <taxon>Trichophyton</taxon>
    </lineage>
</organism>
<dbReference type="HAMAP" id="MF_03012">
    <property type="entry name" value="eIF3m"/>
    <property type="match status" value="1"/>
</dbReference>
<dbReference type="GO" id="GO:0033290">
    <property type="term" value="C:eukaryotic 48S preinitiation complex"/>
    <property type="evidence" value="ECO:0007669"/>
    <property type="project" value="UniProtKB-UniRule"/>
</dbReference>
<evidence type="ECO:0000256" key="3">
    <source>
        <dbReference type="ARBA" id="ARBA00022540"/>
    </source>
</evidence>
<keyword evidence="3 5" id="KW-0396">Initiation factor</keyword>
<reference evidence="8 9" key="1">
    <citation type="submission" date="2016-05" db="EMBL/GenBank/DDBJ databases">
        <title>Genome sequencing of Trichophyton rubrum CMCC(F)T1i isolated from hair.</title>
        <authorList>
            <person name="Zhan P."/>
            <person name="Tao Y."/>
            <person name="Liu W."/>
        </authorList>
    </citation>
    <scope>NUCLEOTIDE SEQUENCE [LARGE SCALE GENOMIC DNA]</scope>
    <source>
        <strain evidence="9">CMCC(F)T1i</strain>
    </source>
</reference>
<dbReference type="AlphaFoldDB" id="A0A178F1Z4"/>
<dbReference type="Pfam" id="PF18005">
    <property type="entry name" value="eIF3m_C_helix"/>
    <property type="match status" value="1"/>
</dbReference>
<comment type="similarity">
    <text evidence="5">Belongs to the eIF-3 subunit M family.</text>
</comment>
<dbReference type="InterPro" id="IPR043140">
    <property type="entry name" value="Ribosomal_uS14_sf"/>
</dbReference>
<accession>A0A178F1Z4</accession>
<dbReference type="InterPro" id="IPR045237">
    <property type="entry name" value="COPS7/eIF3m"/>
</dbReference>
<gene>
    <name evidence="8" type="ORF">A7C99_3243</name>
</gene>
<comment type="function">
    <text evidence="5">Component of the eukaryotic translation initiation factor 3 (eIF-3) complex, which is involved in protein synthesis of a specialized repertoire of mRNAs and, together with other initiation factors, stimulates binding of mRNA and methionyl-tRNAi to the 40S ribosome. The eIF-3 complex specifically targets and initiates translation of a subset of mRNAs involved in cell proliferation.</text>
</comment>
<evidence type="ECO:0000256" key="4">
    <source>
        <dbReference type="ARBA" id="ARBA00022917"/>
    </source>
</evidence>
<dbReference type="GO" id="GO:0071541">
    <property type="term" value="C:eukaryotic translation initiation factor 3 complex, eIF3m"/>
    <property type="evidence" value="ECO:0007669"/>
    <property type="project" value="UniProtKB-UniRule"/>
</dbReference>
<dbReference type="PANTHER" id="PTHR15350">
    <property type="entry name" value="COP9 SIGNALOSOME COMPLEX SUBUNIT 7/DENDRITIC CELL PROTEIN GA17"/>
    <property type="match status" value="1"/>
</dbReference>
<dbReference type="Proteomes" id="UP000243015">
    <property type="component" value="Unassembled WGS sequence"/>
</dbReference>
<keyword evidence="2 5" id="KW-0963">Cytoplasm</keyword>
<sequence length="608" mass="67455">MATNTLLIEGSFDELADELARYIDTIRKTVSAASATPGAEVASVHAEIAQLLERLREKDQSEEELTEEQTKEVQNERTEVLKKLVLAAPVLNGAPEKEITAAYNLLVYLVRQSSSVDMFLPKICAFLAKPMPSSPLHGPSIALSILATIFNTLDADDSSRYHVFLAIMAVIRSTSSALAFEALKTQLSNQLPGWIESWDLDEEETQKLHMSISDAARAAGDAELSYHHLIQALHAIPPAEAASTQAREMAVRSLTTALSLPFVFDFTPLTSSDAVQNLRSTDASLFELLELFSTDDLDAYEDFVKENPISSISALASVKTISPATTTSSASSEAPSVETILQTKMRLLTLASLAAKAPSRSLPYNDIAAALRIEREDVEKWVIDTIRAGLVEGKLSQLKGEFLVHRATYRVFGERQWGEVQGRLMVWKQSLLNVLEVIRSEKEKFKEAASAAAAPTQGSAEADRFSFGGGRGGGERRRGGHQSHQHQARDMELVAGVSLIAALRDRQKFDVAKKRTEERDLHRSALNSRRFDYTESPTHRQDDPRIRLLQPPTKLRQGQPSMAGIIRKYGLMICRQCFREKSKDIGFIKVRHINHSRQSLERNTHVLR</sequence>
<comment type="similarity">
    <text evidence="1">Belongs to the CSN7/EIF3M family. CSN7 subfamily.</text>
</comment>
<evidence type="ECO:0000256" key="1">
    <source>
        <dbReference type="ARBA" id="ARBA00008482"/>
    </source>
</evidence>
<dbReference type="EMBL" id="LHPM01000013">
    <property type="protein sequence ID" value="OAL66138.1"/>
    <property type="molecule type" value="Genomic_DNA"/>
</dbReference>
<evidence type="ECO:0000256" key="5">
    <source>
        <dbReference type="HAMAP-Rule" id="MF_03012"/>
    </source>
</evidence>
<dbReference type="InterPro" id="IPR040750">
    <property type="entry name" value="eIF3m_C_helix"/>
</dbReference>
<keyword evidence="4 5" id="KW-0648">Protein biosynthesis</keyword>
<dbReference type="PANTHER" id="PTHR15350:SF2">
    <property type="entry name" value="EUKARYOTIC TRANSLATION INITIATION FACTOR 3 SUBUNIT M"/>
    <property type="match status" value="1"/>
</dbReference>
<feature type="domain" description="PCI" evidence="7">
    <location>
        <begin position="221"/>
        <end position="409"/>
    </location>
</feature>
<comment type="subcellular location">
    <subcellularLocation>
        <location evidence="5">Cytoplasm</location>
    </subcellularLocation>
</comment>
<protein>
    <recommendedName>
        <fullName evidence="5">Eukaryotic translation initiation factor 3 subunit M</fullName>
        <shortName evidence="5">eIF3m</shortName>
    </recommendedName>
</protein>
<dbReference type="Pfam" id="PF01399">
    <property type="entry name" value="PCI"/>
    <property type="match status" value="1"/>
</dbReference>
<comment type="caution">
    <text evidence="8">The sequence shown here is derived from an EMBL/GenBank/DDBJ whole genome shotgun (WGS) entry which is preliminary data.</text>
</comment>
<dbReference type="Gene3D" id="4.10.830.10">
    <property type="entry name" value="30s Ribosomal Protein S14, Chain N"/>
    <property type="match status" value="1"/>
</dbReference>
<feature type="compositionally biased region" description="Low complexity" evidence="6">
    <location>
        <begin position="449"/>
        <end position="460"/>
    </location>
</feature>
<dbReference type="InterPro" id="IPR027528">
    <property type="entry name" value="eIF3m"/>
</dbReference>
<evidence type="ECO:0000256" key="2">
    <source>
        <dbReference type="ARBA" id="ARBA00022490"/>
    </source>
</evidence>
<evidence type="ECO:0000256" key="6">
    <source>
        <dbReference type="SAM" id="MobiDB-lite"/>
    </source>
</evidence>
<evidence type="ECO:0000313" key="8">
    <source>
        <dbReference type="EMBL" id="OAL66138.1"/>
    </source>
</evidence>
<dbReference type="GO" id="GO:0001732">
    <property type="term" value="P:formation of cytoplasmic translation initiation complex"/>
    <property type="evidence" value="ECO:0007669"/>
    <property type="project" value="UniProtKB-UniRule"/>
</dbReference>
<dbReference type="PROSITE" id="PS50250">
    <property type="entry name" value="PCI"/>
    <property type="match status" value="1"/>
</dbReference>
<proteinExistence type="inferred from homology"/>
<dbReference type="GO" id="GO:0016282">
    <property type="term" value="C:eukaryotic 43S preinitiation complex"/>
    <property type="evidence" value="ECO:0007669"/>
    <property type="project" value="UniProtKB-UniRule"/>
</dbReference>
<dbReference type="InterPro" id="IPR000717">
    <property type="entry name" value="PCI_dom"/>
</dbReference>
<comment type="subunit">
    <text evidence="5">Component of the eukaryotic translation initiation factor 3 (eIF-3) complex.</text>
</comment>
<dbReference type="VEuPathDB" id="FungiDB:TERG_11751"/>
<dbReference type="GO" id="GO:0003743">
    <property type="term" value="F:translation initiation factor activity"/>
    <property type="evidence" value="ECO:0007669"/>
    <property type="project" value="UniProtKB-UniRule"/>
</dbReference>
<evidence type="ECO:0000313" key="9">
    <source>
        <dbReference type="Proteomes" id="UP000243015"/>
    </source>
</evidence>
<feature type="region of interest" description="Disordered" evidence="6">
    <location>
        <begin position="449"/>
        <end position="487"/>
    </location>
</feature>
<dbReference type="SMART" id="SM00088">
    <property type="entry name" value="PINT"/>
    <property type="match status" value="1"/>
</dbReference>
<name>A0A178F1Z4_TRIRU</name>